<evidence type="ECO:0000313" key="9">
    <source>
        <dbReference type="EMBL" id="KPA82420.1"/>
    </source>
</evidence>
<gene>
    <name evidence="9" type="ORF">ABB37_03492</name>
</gene>
<dbReference type="GO" id="GO:0006364">
    <property type="term" value="P:rRNA processing"/>
    <property type="evidence" value="ECO:0007669"/>
    <property type="project" value="InterPro"/>
</dbReference>
<dbReference type="Gene3D" id="3.40.390.30">
    <property type="entry name" value="Metalloproteases ('zincins'), catalytic domain"/>
    <property type="match status" value="1"/>
</dbReference>
<dbReference type="OMA" id="VELSIHF"/>
<dbReference type="RefSeq" id="XP_015660859.1">
    <property type="nucleotide sequence ID" value="XM_015800852.1"/>
</dbReference>
<feature type="region of interest" description="Disordered" evidence="8">
    <location>
        <begin position="104"/>
        <end position="124"/>
    </location>
</feature>
<dbReference type="SUPFAM" id="SSF55486">
    <property type="entry name" value="Metalloproteases ('zincins'), catalytic domain"/>
    <property type="match status" value="1"/>
</dbReference>
<dbReference type="PROSITE" id="PS01306">
    <property type="entry name" value="UPF0054"/>
    <property type="match status" value="1"/>
</dbReference>
<comment type="similarity">
    <text evidence="2">Belongs to the endoribonuclease YbeY family.</text>
</comment>
<evidence type="ECO:0000256" key="7">
    <source>
        <dbReference type="ARBA" id="ARBA00022833"/>
    </source>
</evidence>
<dbReference type="GO" id="GO:0004519">
    <property type="term" value="F:endonuclease activity"/>
    <property type="evidence" value="ECO:0007669"/>
    <property type="project" value="UniProtKB-KW"/>
</dbReference>
<dbReference type="EMBL" id="LGTL01000005">
    <property type="protein sequence ID" value="KPA82420.1"/>
    <property type="molecule type" value="Genomic_DNA"/>
</dbReference>
<protein>
    <submittedName>
        <fullName evidence="9">Uncharacterized protein</fullName>
    </submittedName>
</protein>
<dbReference type="InterPro" id="IPR020549">
    <property type="entry name" value="YbeY_CS"/>
</dbReference>
<comment type="cofactor">
    <cofactor evidence="1">
        <name>Zn(2+)</name>
        <dbReference type="ChEBI" id="CHEBI:29105"/>
    </cofactor>
</comment>
<keyword evidence="3" id="KW-0540">Nuclease</keyword>
<organism evidence="9 10">
    <name type="scientific">Leptomonas pyrrhocoris</name>
    <name type="common">Firebug parasite</name>
    <dbReference type="NCBI Taxonomy" id="157538"/>
    <lineage>
        <taxon>Eukaryota</taxon>
        <taxon>Discoba</taxon>
        <taxon>Euglenozoa</taxon>
        <taxon>Kinetoplastea</taxon>
        <taxon>Metakinetoplastina</taxon>
        <taxon>Trypanosomatida</taxon>
        <taxon>Trypanosomatidae</taxon>
        <taxon>Leishmaniinae</taxon>
        <taxon>Leptomonas</taxon>
    </lineage>
</organism>
<evidence type="ECO:0000313" key="10">
    <source>
        <dbReference type="Proteomes" id="UP000037923"/>
    </source>
</evidence>
<keyword evidence="7" id="KW-0862">Zinc</keyword>
<keyword evidence="10" id="KW-1185">Reference proteome</keyword>
<keyword evidence="4" id="KW-0479">Metal-binding</keyword>
<keyword evidence="5" id="KW-0255">Endonuclease</keyword>
<evidence type="ECO:0000256" key="6">
    <source>
        <dbReference type="ARBA" id="ARBA00022801"/>
    </source>
</evidence>
<dbReference type="OrthoDB" id="27226at2759"/>
<dbReference type="InterPro" id="IPR002036">
    <property type="entry name" value="YbeY"/>
</dbReference>
<dbReference type="GeneID" id="26903783"/>
<evidence type="ECO:0000256" key="5">
    <source>
        <dbReference type="ARBA" id="ARBA00022759"/>
    </source>
</evidence>
<dbReference type="HAMAP" id="MF_00009">
    <property type="entry name" value="Endoribonucl_YbeY"/>
    <property type="match status" value="1"/>
</dbReference>
<dbReference type="VEuPathDB" id="TriTrypDB:LpyrH10_05_3520"/>
<dbReference type="GO" id="GO:0004222">
    <property type="term" value="F:metalloendopeptidase activity"/>
    <property type="evidence" value="ECO:0007669"/>
    <property type="project" value="InterPro"/>
</dbReference>
<accession>A0A0M9G4T0</accession>
<evidence type="ECO:0000256" key="1">
    <source>
        <dbReference type="ARBA" id="ARBA00001947"/>
    </source>
</evidence>
<dbReference type="Proteomes" id="UP000037923">
    <property type="component" value="Unassembled WGS sequence"/>
</dbReference>
<dbReference type="GO" id="GO:0046872">
    <property type="term" value="F:metal ion binding"/>
    <property type="evidence" value="ECO:0007669"/>
    <property type="project" value="UniProtKB-KW"/>
</dbReference>
<dbReference type="Pfam" id="PF02130">
    <property type="entry name" value="YbeY"/>
    <property type="match status" value="1"/>
</dbReference>
<reference evidence="9 10" key="1">
    <citation type="submission" date="2015-07" db="EMBL/GenBank/DDBJ databases">
        <title>High-quality genome of monoxenous trypanosomatid Leptomonas pyrrhocoris.</title>
        <authorList>
            <person name="Flegontov P."/>
            <person name="Butenko A."/>
            <person name="Firsov S."/>
            <person name="Vlcek C."/>
            <person name="Logacheva M.D."/>
            <person name="Field M."/>
            <person name="Filatov D."/>
            <person name="Flegontova O."/>
            <person name="Gerasimov E."/>
            <person name="Jackson A.P."/>
            <person name="Kelly S."/>
            <person name="Opperdoes F."/>
            <person name="O'Reilly A."/>
            <person name="Votypka J."/>
            <person name="Yurchenko V."/>
            <person name="Lukes J."/>
        </authorList>
    </citation>
    <scope>NUCLEOTIDE SEQUENCE [LARGE SCALE GENOMIC DNA]</scope>
    <source>
        <strain evidence="9">H10</strain>
    </source>
</reference>
<evidence type="ECO:0000256" key="2">
    <source>
        <dbReference type="ARBA" id="ARBA00010875"/>
    </source>
</evidence>
<comment type="caution">
    <text evidence="9">The sequence shown here is derived from an EMBL/GenBank/DDBJ whole genome shotgun (WGS) entry which is preliminary data.</text>
</comment>
<evidence type="ECO:0000256" key="4">
    <source>
        <dbReference type="ARBA" id="ARBA00022723"/>
    </source>
</evidence>
<evidence type="ECO:0000256" key="8">
    <source>
        <dbReference type="SAM" id="MobiDB-lite"/>
    </source>
</evidence>
<name>A0A0M9G4T0_LEPPY</name>
<evidence type="ECO:0000256" key="3">
    <source>
        <dbReference type="ARBA" id="ARBA00022722"/>
    </source>
</evidence>
<keyword evidence="6" id="KW-0378">Hydrolase</keyword>
<dbReference type="InterPro" id="IPR023091">
    <property type="entry name" value="MetalPrtase_cat_dom_sf_prd"/>
</dbReference>
<dbReference type="AlphaFoldDB" id="A0A0M9G4T0"/>
<sequence length="223" mass="24576">MKAFTGVTVSGATPALRRTTHHLLRTILTLDRAPYDAQLRVHFVSLQHIHHLNHTFKGVDRPTDVLTFSSTGAADSFVNDLLFGDEDCLGGVADEPNLIFGVEAGPTPHQLSSSSPSSSADDVGSRLSRSMVRLALVDLGDIYVSLEYMQNRFNASPSRCLPLVPYFNAAMVHATLHALGYNHTTPQELLWMVRREQQLGCRLAALSRRSPGYLPPPDLWDTK</sequence>
<proteinExistence type="inferred from homology"/>